<dbReference type="AlphaFoldDB" id="A0A2N9FXW4"/>
<proteinExistence type="predicted"/>
<dbReference type="EMBL" id="OIVN01001258">
    <property type="protein sequence ID" value="SPC91839.1"/>
    <property type="molecule type" value="Genomic_DNA"/>
</dbReference>
<dbReference type="PANTHER" id="PTHR35312">
    <property type="entry name" value="OS07G0641800 PROTEIN"/>
    <property type="match status" value="1"/>
</dbReference>
<gene>
    <name evidence="1" type="ORF">FSB_LOCUS19721</name>
</gene>
<dbReference type="PANTHER" id="PTHR35312:SF1">
    <property type="entry name" value="OS07G0641800 PROTEIN"/>
    <property type="match status" value="1"/>
</dbReference>
<reference evidence="1" key="1">
    <citation type="submission" date="2018-02" db="EMBL/GenBank/DDBJ databases">
        <authorList>
            <person name="Cohen D.B."/>
            <person name="Kent A.D."/>
        </authorList>
    </citation>
    <scope>NUCLEOTIDE SEQUENCE</scope>
</reference>
<name>A0A2N9FXW4_FAGSY</name>
<sequence>MDEFEFRRILEQFPIIRSPAYHAESEASRESSSKSVQNEAVMKEWQNAWDEGDQKEVEIQGISHHDAFWGKLKSAAEMKVCCTPNLAISDLLTYLHDGWGKEEGE</sequence>
<accession>A0A2N9FXW4</accession>
<evidence type="ECO:0000313" key="1">
    <source>
        <dbReference type="EMBL" id="SPC91839.1"/>
    </source>
</evidence>
<protein>
    <submittedName>
        <fullName evidence="1">Uncharacterized protein</fullName>
    </submittedName>
</protein>
<organism evidence="1">
    <name type="scientific">Fagus sylvatica</name>
    <name type="common">Beechnut</name>
    <dbReference type="NCBI Taxonomy" id="28930"/>
    <lineage>
        <taxon>Eukaryota</taxon>
        <taxon>Viridiplantae</taxon>
        <taxon>Streptophyta</taxon>
        <taxon>Embryophyta</taxon>
        <taxon>Tracheophyta</taxon>
        <taxon>Spermatophyta</taxon>
        <taxon>Magnoliopsida</taxon>
        <taxon>eudicotyledons</taxon>
        <taxon>Gunneridae</taxon>
        <taxon>Pentapetalae</taxon>
        <taxon>rosids</taxon>
        <taxon>fabids</taxon>
        <taxon>Fagales</taxon>
        <taxon>Fagaceae</taxon>
        <taxon>Fagus</taxon>
    </lineage>
</organism>